<feature type="region of interest" description="Disordered" evidence="2">
    <location>
        <begin position="91"/>
        <end position="111"/>
    </location>
</feature>
<dbReference type="Proteomes" id="UP000316426">
    <property type="component" value="Chromosome"/>
</dbReference>
<feature type="domain" description="J" evidence="3">
    <location>
        <begin position="15"/>
        <end position="80"/>
    </location>
</feature>
<dbReference type="PANTHER" id="PTHR43096">
    <property type="entry name" value="DNAJ HOMOLOG 1, MITOCHONDRIAL-RELATED"/>
    <property type="match status" value="1"/>
</dbReference>
<dbReference type="SMART" id="SM00271">
    <property type="entry name" value="DnaJ"/>
    <property type="match status" value="1"/>
</dbReference>
<gene>
    <name evidence="4" type="primary">cbpA</name>
    <name evidence="4" type="ORF">Spa11_14510</name>
</gene>
<dbReference type="GO" id="GO:0005737">
    <property type="term" value="C:cytoplasm"/>
    <property type="evidence" value="ECO:0007669"/>
    <property type="project" value="TreeGrafter"/>
</dbReference>
<keyword evidence="5" id="KW-1185">Reference proteome</keyword>
<dbReference type="Pfam" id="PF01556">
    <property type="entry name" value="DnaJ_C"/>
    <property type="match status" value="1"/>
</dbReference>
<evidence type="ECO:0000313" key="5">
    <source>
        <dbReference type="Proteomes" id="UP000316426"/>
    </source>
</evidence>
<dbReference type="PROSITE" id="PS50076">
    <property type="entry name" value="DNAJ_2"/>
    <property type="match status" value="1"/>
</dbReference>
<dbReference type="CDD" id="cd06257">
    <property type="entry name" value="DnaJ"/>
    <property type="match status" value="1"/>
</dbReference>
<evidence type="ECO:0000256" key="2">
    <source>
        <dbReference type="SAM" id="MobiDB-lite"/>
    </source>
</evidence>
<dbReference type="PANTHER" id="PTHR43096:SF52">
    <property type="entry name" value="DNAJ HOMOLOG 1, MITOCHONDRIAL-RELATED"/>
    <property type="match status" value="1"/>
</dbReference>
<dbReference type="InterPro" id="IPR001623">
    <property type="entry name" value="DnaJ_domain"/>
</dbReference>
<feature type="region of interest" description="Disordered" evidence="2">
    <location>
        <begin position="28"/>
        <end position="56"/>
    </location>
</feature>
<sequence>MPTTSDSRKRSMADDYYKVLGLPRGAGEEEIRKAYRDLARKHHPDRNPDNPEAKKKFQEVQRAFEVLNDPKKREQYDRFGADFEAAGGPFRGGGGGQRYPGGGFPGGGPGGGQTVDFDLNDLFGGGGAGAGGFADLFKQFGGGAPGGRARRGAAQPPTRGDDIEHEITVPFATAVTGGEAAITVARGGGKQETLTVKIPAGIDDGKKIRLRGQGNPDPSGGSAGDILLTIRVASHPIFRRNGRRLDVTVPITLAEAAEGAKVDLPTPKGTITLTIPPGTSSGKRLRVKGHGVDPRGENPGDLYAEVQIVLPEGLSAEDRGLLASVSSRYTQQPRRELRW</sequence>
<dbReference type="Pfam" id="PF00226">
    <property type="entry name" value="DnaJ"/>
    <property type="match status" value="1"/>
</dbReference>
<dbReference type="GO" id="GO:0003677">
    <property type="term" value="F:DNA binding"/>
    <property type="evidence" value="ECO:0007669"/>
    <property type="project" value="UniProtKB-KW"/>
</dbReference>
<reference evidence="4 5" key="1">
    <citation type="submission" date="2019-02" db="EMBL/GenBank/DDBJ databases">
        <title>Deep-cultivation of Planctomycetes and their phenomic and genomic characterization uncovers novel biology.</title>
        <authorList>
            <person name="Wiegand S."/>
            <person name="Jogler M."/>
            <person name="Boedeker C."/>
            <person name="Pinto D."/>
            <person name="Vollmers J."/>
            <person name="Rivas-Marin E."/>
            <person name="Kohn T."/>
            <person name="Peeters S.H."/>
            <person name="Heuer A."/>
            <person name="Rast P."/>
            <person name="Oberbeckmann S."/>
            <person name="Bunk B."/>
            <person name="Jeske O."/>
            <person name="Meyerdierks A."/>
            <person name="Storesund J.E."/>
            <person name="Kallscheuer N."/>
            <person name="Luecker S."/>
            <person name="Lage O.M."/>
            <person name="Pohl T."/>
            <person name="Merkel B.J."/>
            <person name="Hornburger P."/>
            <person name="Mueller R.-W."/>
            <person name="Bruemmer F."/>
            <person name="Labrenz M."/>
            <person name="Spormann A.M."/>
            <person name="Op den Camp H."/>
            <person name="Overmann J."/>
            <person name="Amann R."/>
            <person name="Jetten M.S.M."/>
            <person name="Mascher T."/>
            <person name="Medema M.H."/>
            <person name="Devos D.P."/>
            <person name="Kaster A.-K."/>
            <person name="Ovreas L."/>
            <person name="Rohde M."/>
            <person name="Galperin M.Y."/>
            <person name="Jogler C."/>
        </authorList>
    </citation>
    <scope>NUCLEOTIDE SEQUENCE [LARGE SCALE GENOMIC DNA]</scope>
    <source>
        <strain evidence="4 5">Spa11</strain>
    </source>
</reference>
<dbReference type="KEGG" id="bmei:Spa11_14510"/>
<evidence type="ECO:0000259" key="3">
    <source>
        <dbReference type="PROSITE" id="PS50076"/>
    </source>
</evidence>
<dbReference type="InterPro" id="IPR036869">
    <property type="entry name" value="J_dom_sf"/>
</dbReference>
<evidence type="ECO:0000313" key="4">
    <source>
        <dbReference type="EMBL" id="QDV73255.1"/>
    </source>
</evidence>
<organism evidence="4 5">
    <name type="scientific">Botrimarina mediterranea</name>
    <dbReference type="NCBI Taxonomy" id="2528022"/>
    <lineage>
        <taxon>Bacteria</taxon>
        <taxon>Pseudomonadati</taxon>
        <taxon>Planctomycetota</taxon>
        <taxon>Planctomycetia</taxon>
        <taxon>Pirellulales</taxon>
        <taxon>Lacipirellulaceae</taxon>
        <taxon>Botrimarina</taxon>
    </lineage>
</organism>
<dbReference type="Gene3D" id="1.10.287.110">
    <property type="entry name" value="DnaJ domain"/>
    <property type="match status" value="1"/>
</dbReference>
<keyword evidence="4" id="KW-0238">DNA-binding</keyword>
<name>A0A518K639_9BACT</name>
<dbReference type="PROSITE" id="PS00636">
    <property type="entry name" value="DNAJ_1"/>
    <property type="match status" value="1"/>
</dbReference>
<dbReference type="SUPFAM" id="SSF46565">
    <property type="entry name" value="Chaperone J-domain"/>
    <property type="match status" value="1"/>
</dbReference>
<dbReference type="InterPro" id="IPR008971">
    <property type="entry name" value="HSP40/DnaJ_pept-bd"/>
</dbReference>
<feature type="region of interest" description="Disordered" evidence="2">
    <location>
        <begin position="144"/>
        <end position="164"/>
    </location>
</feature>
<keyword evidence="1" id="KW-0143">Chaperone</keyword>
<dbReference type="GO" id="GO:0042026">
    <property type="term" value="P:protein refolding"/>
    <property type="evidence" value="ECO:0007669"/>
    <property type="project" value="TreeGrafter"/>
</dbReference>
<feature type="compositionally biased region" description="Basic and acidic residues" evidence="2">
    <location>
        <begin position="28"/>
        <end position="38"/>
    </location>
</feature>
<dbReference type="RefSeq" id="WP_231933186.1">
    <property type="nucleotide sequence ID" value="NZ_CP036349.1"/>
</dbReference>
<evidence type="ECO:0000256" key="1">
    <source>
        <dbReference type="ARBA" id="ARBA00023186"/>
    </source>
</evidence>
<dbReference type="Gene3D" id="2.60.260.20">
    <property type="entry name" value="Urease metallochaperone UreE, N-terminal domain"/>
    <property type="match status" value="2"/>
</dbReference>
<dbReference type="InterPro" id="IPR018253">
    <property type="entry name" value="DnaJ_domain_CS"/>
</dbReference>
<dbReference type="AlphaFoldDB" id="A0A518K639"/>
<dbReference type="SUPFAM" id="SSF49493">
    <property type="entry name" value="HSP40/DnaJ peptide-binding domain"/>
    <property type="match status" value="2"/>
</dbReference>
<dbReference type="FunFam" id="2.60.260.20:FF:000013">
    <property type="entry name" value="DnaJ subfamily B member 11"/>
    <property type="match status" value="1"/>
</dbReference>
<dbReference type="InterPro" id="IPR002939">
    <property type="entry name" value="DnaJ_C"/>
</dbReference>
<dbReference type="PRINTS" id="PR00625">
    <property type="entry name" value="JDOMAIN"/>
</dbReference>
<dbReference type="GO" id="GO:0051082">
    <property type="term" value="F:unfolded protein binding"/>
    <property type="evidence" value="ECO:0007669"/>
    <property type="project" value="InterPro"/>
</dbReference>
<dbReference type="EMBL" id="CP036349">
    <property type="protein sequence ID" value="QDV73255.1"/>
    <property type="molecule type" value="Genomic_DNA"/>
</dbReference>
<protein>
    <submittedName>
        <fullName evidence="4">Curved DNA-binding protein</fullName>
    </submittedName>
</protein>
<proteinExistence type="predicted"/>
<accession>A0A518K639</accession>
<feature type="compositionally biased region" description="Basic and acidic residues" evidence="2">
    <location>
        <begin position="45"/>
        <end position="56"/>
    </location>
</feature>
<dbReference type="CDD" id="cd10747">
    <property type="entry name" value="DnaJ_C"/>
    <property type="match status" value="1"/>
</dbReference>